<sequence>MYWIYMNYLLPLKIEWDKSDNKISLLNFLNSKFNLNSIDTLDEYTPLTFKSILRYFFAYSPELKLLSFDTKFILRKINNNISCSFLNEPKRRCDYYEFMKEFNELNFPEVKQCFTNLTELVFTIKEEKDEIFSLLSRTCHNIQKMIIRVKFGFVWGCEIARSRVYNATLEEAKQVASLIRSQHNLIYFELIGTHQEGMSEILKSLKETQHNSLKILIFNSLHIDHNSCVLFYLKYFQNLQELSLLNVFMRVMLNLKNKIIIRKVYGYLILNFFK</sequence>
<evidence type="ECO:0000313" key="1">
    <source>
        <dbReference type="EMBL" id="RIA88980.1"/>
    </source>
</evidence>
<dbReference type="EMBL" id="QKYT01000237">
    <property type="protein sequence ID" value="RIA88980.1"/>
    <property type="molecule type" value="Genomic_DNA"/>
</dbReference>
<evidence type="ECO:0000313" key="2">
    <source>
        <dbReference type="Proteomes" id="UP000265703"/>
    </source>
</evidence>
<dbReference type="AlphaFoldDB" id="A0A397SS21"/>
<proteinExistence type="predicted"/>
<keyword evidence="2" id="KW-1185">Reference proteome</keyword>
<gene>
    <name evidence="1" type="ORF">C1645_851750</name>
</gene>
<name>A0A397SS21_9GLOM</name>
<accession>A0A397SS21</accession>
<dbReference type="Proteomes" id="UP000265703">
    <property type="component" value="Unassembled WGS sequence"/>
</dbReference>
<organism evidence="1 2">
    <name type="scientific">Glomus cerebriforme</name>
    <dbReference type="NCBI Taxonomy" id="658196"/>
    <lineage>
        <taxon>Eukaryota</taxon>
        <taxon>Fungi</taxon>
        <taxon>Fungi incertae sedis</taxon>
        <taxon>Mucoromycota</taxon>
        <taxon>Glomeromycotina</taxon>
        <taxon>Glomeromycetes</taxon>
        <taxon>Glomerales</taxon>
        <taxon>Glomeraceae</taxon>
        <taxon>Glomus</taxon>
    </lineage>
</organism>
<comment type="caution">
    <text evidence="1">The sequence shown here is derived from an EMBL/GenBank/DDBJ whole genome shotgun (WGS) entry which is preliminary data.</text>
</comment>
<reference evidence="1 2" key="1">
    <citation type="submission" date="2018-06" db="EMBL/GenBank/DDBJ databases">
        <title>Comparative genomics reveals the genomic features of Rhizophagus irregularis, R. cerebriforme, R. diaphanum and Gigaspora rosea, and their symbiotic lifestyle signature.</title>
        <authorList>
            <person name="Morin E."/>
            <person name="San Clemente H."/>
            <person name="Chen E.C.H."/>
            <person name="De La Providencia I."/>
            <person name="Hainaut M."/>
            <person name="Kuo A."/>
            <person name="Kohler A."/>
            <person name="Murat C."/>
            <person name="Tang N."/>
            <person name="Roy S."/>
            <person name="Loubradou J."/>
            <person name="Henrissat B."/>
            <person name="Grigoriev I.V."/>
            <person name="Corradi N."/>
            <person name="Roux C."/>
            <person name="Martin F.M."/>
        </authorList>
    </citation>
    <scope>NUCLEOTIDE SEQUENCE [LARGE SCALE GENOMIC DNA]</scope>
    <source>
        <strain evidence="1 2">DAOM 227022</strain>
    </source>
</reference>
<evidence type="ECO:0008006" key="3">
    <source>
        <dbReference type="Google" id="ProtNLM"/>
    </source>
</evidence>
<protein>
    <recommendedName>
        <fullName evidence="3">F-box domain-containing protein</fullName>
    </recommendedName>
</protein>
<dbReference type="OrthoDB" id="2314929at2759"/>